<dbReference type="InterPro" id="IPR007607">
    <property type="entry name" value="BacA/B"/>
</dbReference>
<dbReference type="Pfam" id="PF04519">
    <property type="entry name" value="Bactofilin"/>
    <property type="match status" value="1"/>
</dbReference>
<reference evidence="2" key="1">
    <citation type="submission" date="2018-06" db="EMBL/GenBank/DDBJ databases">
        <authorList>
            <person name="Zhirakovskaya E."/>
        </authorList>
    </citation>
    <scope>NUCLEOTIDE SEQUENCE</scope>
</reference>
<feature type="compositionally biased region" description="Polar residues" evidence="1">
    <location>
        <begin position="152"/>
        <end position="164"/>
    </location>
</feature>
<protein>
    <recommendedName>
        <fullName evidence="3">Integral membrane protein CcmA involved in cell shape determination</fullName>
    </recommendedName>
</protein>
<evidence type="ECO:0000256" key="1">
    <source>
        <dbReference type="SAM" id="MobiDB-lite"/>
    </source>
</evidence>
<dbReference type="AlphaFoldDB" id="A0A3B0ZV50"/>
<dbReference type="EMBL" id="UOFT01000008">
    <property type="protein sequence ID" value="VAW91227.1"/>
    <property type="molecule type" value="Genomic_DNA"/>
</dbReference>
<evidence type="ECO:0008006" key="3">
    <source>
        <dbReference type="Google" id="ProtNLM"/>
    </source>
</evidence>
<feature type="region of interest" description="Disordered" evidence="1">
    <location>
        <begin position="141"/>
        <end position="164"/>
    </location>
</feature>
<gene>
    <name evidence="2" type="ORF">MNBD_GAMMA23-1426</name>
</gene>
<accession>A0A3B0ZV50</accession>
<dbReference type="PANTHER" id="PTHR35024:SF4">
    <property type="entry name" value="POLYMER-FORMING CYTOSKELETAL PROTEIN"/>
    <property type="match status" value="1"/>
</dbReference>
<organism evidence="2">
    <name type="scientific">hydrothermal vent metagenome</name>
    <dbReference type="NCBI Taxonomy" id="652676"/>
    <lineage>
        <taxon>unclassified sequences</taxon>
        <taxon>metagenomes</taxon>
        <taxon>ecological metagenomes</taxon>
    </lineage>
</organism>
<name>A0A3B0ZV50_9ZZZZ</name>
<proteinExistence type="predicted"/>
<evidence type="ECO:0000313" key="2">
    <source>
        <dbReference type="EMBL" id="VAW91227.1"/>
    </source>
</evidence>
<dbReference type="PANTHER" id="PTHR35024">
    <property type="entry name" value="HYPOTHETICAL CYTOSOLIC PROTEIN"/>
    <property type="match status" value="1"/>
</dbReference>
<sequence length="164" mass="17863">MFDINEMKKNVSDKFGKASENKFESNITKTKDEPIKTTTTSTQLASIGSSIHFKGELTGEEGLIIDGRVEGTIDLKGNQLIIGNNGKIKADVFAQTIIVNGSLTGELHGKERVHISKTGKVQGNIFSPRVSLEDGAKFKGSIDMSDVKNEKPQSNLQDNQLKRA</sequence>